<dbReference type="Proteomes" id="UP001196870">
    <property type="component" value="Unassembled WGS sequence"/>
</dbReference>
<organism evidence="1 2">
    <name type="scientific">Plastoroseomonas hellenica</name>
    <dbReference type="NCBI Taxonomy" id="2687306"/>
    <lineage>
        <taxon>Bacteria</taxon>
        <taxon>Pseudomonadati</taxon>
        <taxon>Pseudomonadota</taxon>
        <taxon>Alphaproteobacteria</taxon>
        <taxon>Acetobacterales</taxon>
        <taxon>Acetobacteraceae</taxon>
        <taxon>Plastoroseomonas</taxon>
    </lineage>
</organism>
<evidence type="ECO:0000313" key="2">
    <source>
        <dbReference type="Proteomes" id="UP001196870"/>
    </source>
</evidence>
<evidence type="ECO:0000313" key="1">
    <source>
        <dbReference type="EMBL" id="MBR0665566.1"/>
    </source>
</evidence>
<gene>
    <name evidence="1" type="ORF">GXW71_14500</name>
</gene>
<dbReference type="RefSeq" id="WP_211853240.1">
    <property type="nucleotide sequence ID" value="NZ_JAAGBB010000016.1"/>
</dbReference>
<reference evidence="2" key="1">
    <citation type="journal article" date="2021" name="Syst. Appl. Microbiol.">
        <title>Roseomonas hellenica sp. nov., isolated from roots of wild-growing Alkanna tinctoria.</title>
        <authorList>
            <person name="Rat A."/>
            <person name="Naranjo H.D."/>
            <person name="Lebbe L."/>
            <person name="Cnockaert M."/>
            <person name="Krigas N."/>
            <person name="Grigoriadou K."/>
            <person name="Maloupa E."/>
            <person name="Willems A."/>
        </authorList>
    </citation>
    <scope>NUCLEOTIDE SEQUENCE [LARGE SCALE GENOMIC DNA]</scope>
    <source>
        <strain evidence="2">LMG 31523</strain>
    </source>
</reference>
<keyword evidence="2" id="KW-1185">Reference proteome</keyword>
<dbReference type="InterPro" id="IPR038488">
    <property type="entry name" value="Integrase_DNA-bd_sf"/>
</dbReference>
<name>A0ABS5EZ51_9PROT</name>
<comment type="caution">
    <text evidence="1">The sequence shown here is derived from an EMBL/GenBank/DDBJ whole genome shotgun (WGS) entry which is preliminary data.</text>
</comment>
<proteinExistence type="predicted"/>
<dbReference type="EMBL" id="JAAGBB010000016">
    <property type="protein sequence ID" value="MBR0665566.1"/>
    <property type="molecule type" value="Genomic_DNA"/>
</dbReference>
<dbReference type="Gene3D" id="3.30.160.390">
    <property type="entry name" value="Integrase, DNA-binding domain"/>
    <property type="match status" value="1"/>
</dbReference>
<accession>A0ABS5EZ51</accession>
<sequence length="49" mass="5286">MPLTDLKVRAAKAREKPYRLPDAGGLHLYVPTTGSRLILMLSVPSLAPA</sequence>
<protein>
    <submittedName>
        <fullName evidence="1">DUF4102 domain-containing protein</fullName>
    </submittedName>
</protein>